<evidence type="ECO:0000313" key="2">
    <source>
        <dbReference type="EMBL" id="PTB50597.1"/>
    </source>
</evidence>
<feature type="compositionally biased region" description="Polar residues" evidence="1">
    <location>
        <begin position="1"/>
        <end position="20"/>
    </location>
</feature>
<evidence type="ECO:0000313" key="3">
    <source>
        <dbReference type="Proteomes" id="UP000241690"/>
    </source>
</evidence>
<gene>
    <name evidence="2" type="ORF">M431DRAFT_485958</name>
</gene>
<dbReference type="EMBL" id="KZ679688">
    <property type="protein sequence ID" value="PTB50597.1"/>
    <property type="molecule type" value="Genomic_DNA"/>
</dbReference>
<dbReference type="AlphaFoldDB" id="A0A2T4A0K7"/>
<dbReference type="Proteomes" id="UP000241690">
    <property type="component" value="Unassembled WGS sequence"/>
</dbReference>
<sequence>MFISSTSAVHGNSNTCNELQDPSDDCTQPAALAGVPDNPTENIDRFLNNFNNRNSSTPNIAAEYQRPPIELREAQGETEAETQARVRMLAQLQALDKIFALSGDQNS</sequence>
<dbReference type="GeneID" id="36624913"/>
<organism evidence="2 3">
    <name type="scientific">Trichoderma harzianum CBS 226.95</name>
    <dbReference type="NCBI Taxonomy" id="983964"/>
    <lineage>
        <taxon>Eukaryota</taxon>
        <taxon>Fungi</taxon>
        <taxon>Dikarya</taxon>
        <taxon>Ascomycota</taxon>
        <taxon>Pezizomycotina</taxon>
        <taxon>Sordariomycetes</taxon>
        <taxon>Hypocreomycetidae</taxon>
        <taxon>Hypocreales</taxon>
        <taxon>Hypocreaceae</taxon>
        <taxon>Trichoderma</taxon>
    </lineage>
</organism>
<dbReference type="RefSeq" id="XP_024770274.1">
    <property type="nucleotide sequence ID" value="XM_024916344.1"/>
</dbReference>
<accession>A0A2T4A0K7</accession>
<name>A0A2T4A0K7_TRIHA</name>
<evidence type="ECO:0000256" key="1">
    <source>
        <dbReference type="SAM" id="MobiDB-lite"/>
    </source>
</evidence>
<protein>
    <submittedName>
        <fullName evidence="2">Uncharacterized protein</fullName>
    </submittedName>
</protein>
<proteinExistence type="predicted"/>
<feature type="region of interest" description="Disordered" evidence="1">
    <location>
        <begin position="1"/>
        <end position="23"/>
    </location>
</feature>
<keyword evidence="3" id="KW-1185">Reference proteome</keyword>
<reference evidence="2 3" key="1">
    <citation type="submission" date="2016-07" db="EMBL/GenBank/DDBJ databases">
        <title>Multiple horizontal gene transfer events from other fungi enriched the ability of initially mycotrophic Trichoderma (Ascomycota) to feed on dead plant biomass.</title>
        <authorList>
            <consortium name="DOE Joint Genome Institute"/>
            <person name="Aerts A."/>
            <person name="Atanasova L."/>
            <person name="Chenthamara K."/>
            <person name="Zhang J."/>
            <person name="Grujic M."/>
            <person name="Henrissat B."/>
            <person name="Kuo A."/>
            <person name="Salamov A."/>
            <person name="Lipzen A."/>
            <person name="Labutti K."/>
            <person name="Barry K."/>
            <person name="Miao Y."/>
            <person name="Rahimi M.J."/>
            <person name="Shen Q."/>
            <person name="Grigoriev I.V."/>
            <person name="Kubicek C.P."/>
            <person name="Druzhinina I.S."/>
        </authorList>
    </citation>
    <scope>NUCLEOTIDE SEQUENCE [LARGE SCALE GENOMIC DNA]</scope>
    <source>
        <strain evidence="2 3">CBS 226.95</strain>
    </source>
</reference>